<accession>G0NHI8</accession>
<keyword evidence="3" id="KW-1185">Reference proteome</keyword>
<organism evidence="3">
    <name type="scientific">Caenorhabditis brenneri</name>
    <name type="common">Nematode worm</name>
    <dbReference type="NCBI Taxonomy" id="135651"/>
    <lineage>
        <taxon>Eukaryota</taxon>
        <taxon>Metazoa</taxon>
        <taxon>Ecdysozoa</taxon>
        <taxon>Nematoda</taxon>
        <taxon>Chromadorea</taxon>
        <taxon>Rhabditida</taxon>
        <taxon>Rhabditina</taxon>
        <taxon>Rhabditomorpha</taxon>
        <taxon>Rhabditoidea</taxon>
        <taxon>Rhabditidae</taxon>
        <taxon>Peloderinae</taxon>
        <taxon>Caenorhabditis</taxon>
    </lineage>
</organism>
<sequence>MDTYSFRLRFGNSTFAGSNYQVTTPSFTSNYDCVAEQPLQCTPTSSDGKTSAFAVFNMKYILELPDRVPSVFCYPSIRMFDMQRGLVQQYQASGELPTEDLDLHLTEVGCIEYGGSNDGEATPPGTTTTATEVPEDCTCSRPPPIMTQPIFDMQFAFNFPKTKFKFGVPKFDYTIGCQHVSMFCPSGMKALMFFNDQYILNGNDVLDVASKYNLHCNSTSVRWMFDEPSNQKFKSLLGIETIDLSYLGCATISS</sequence>
<dbReference type="FunCoup" id="G0NHI8">
    <property type="interactions" value="1048"/>
</dbReference>
<dbReference type="AlphaFoldDB" id="G0NHI8"/>
<evidence type="ECO:0000313" key="3">
    <source>
        <dbReference type="Proteomes" id="UP000008068"/>
    </source>
</evidence>
<evidence type="ECO:0000313" key="2">
    <source>
        <dbReference type="EMBL" id="EGT60482.1"/>
    </source>
</evidence>
<name>G0NHI8_CAEBE</name>
<dbReference type="HOGENOM" id="CLU_947416_0_0_1"/>
<gene>
    <name evidence="2" type="ORF">CAEBREN_11711</name>
</gene>
<dbReference type="Proteomes" id="UP000008068">
    <property type="component" value="Unassembled WGS sequence"/>
</dbReference>
<protein>
    <submittedName>
        <fullName evidence="2">Uncharacterized protein</fullName>
    </submittedName>
</protein>
<dbReference type="OrthoDB" id="5791514at2759"/>
<dbReference type="EMBL" id="GL379885">
    <property type="protein sequence ID" value="EGT60482.1"/>
    <property type="molecule type" value="Genomic_DNA"/>
</dbReference>
<feature type="compositionally biased region" description="Low complexity" evidence="1">
    <location>
        <begin position="119"/>
        <end position="132"/>
    </location>
</feature>
<dbReference type="eggNOG" id="ENOG502TH6Z">
    <property type="taxonomic scope" value="Eukaryota"/>
</dbReference>
<proteinExistence type="predicted"/>
<dbReference type="InParanoid" id="G0NHI8"/>
<reference evidence="3" key="1">
    <citation type="submission" date="2011-07" db="EMBL/GenBank/DDBJ databases">
        <authorList>
            <consortium name="Caenorhabditis brenneri Sequencing and Analysis Consortium"/>
            <person name="Wilson R.K."/>
        </authorList>
    </citation>
    <scope>NUCLEOTIDE SEQUENCE [LARGE SCALE GENOMIC DNA]</scope>
    <source>
        <strain evidence="3">PB2801</strain>
    </source>
</reference>
<evidence type="ECO:0000256" key="1">
    <source>
        <dbReference type="SAM" id="MobiDB-lite"/>
    </source>
</evidence>
<feature type="region of interest" description="Disordered" evidence="1">
    <location>
        <begin position="116"/>
        <end position="135"/>
    </location>
</feature>